<dbReference type="SMART" id="SM00355">
    <property type="entry name" value="ZnF_C2H2"/>
    <property type="match status" value="2"/>
</dbReference>
<dbReference type="EMBL" id="GDRN01034339">
    <property type="protein sequence ID" value="JAI67451.1"/>
    <property type="molecule type" value="Transcribed_RNA"/>
</dbReference>
<dbReference type="InterPro" id="IPR013087">
    <property type="entry name" value="Znf_C2H2_type"/>
</dbReference>
<protein>
    <recommendedName>
        <fullName evidence="5">C2H2-type domain-containing protein</fullName>
    </recommendedName>
</protein>
<evidence type="ECO:0000313" key="6">
    <source>
        <dbReference type="EMBL" id="JAI67450.1"/>
    </source>
</evidence>
<evidence type="ECO:0000256" key="2">
    <source>
        <dbReference type="ARBA" id="ARBA00022771"/>
    </source>
</evidence>
<dbReference type="GO" id="GO:0005634">
    <property type="term" value="C:nucleus"/>
    <property type="evidence" value="ECO:0007669"/>
    <property type="project" value="UniProtKB-ARBA"/>
</dbReference>
<name>A0A0P4WK24_SCYOL</name>
<dbReference type="EMBL" id="GDRN01034340">
    <property type="protein sequence ID" value="JAI67450.1"/>
    <property type="molecule type" value="Transcribed_RNA"/>
</dbReference>
<dbReference type="InterPro" id="IPR036236">
    <property type="entry name" value="Znf_C2H2_sf"/>
</dbReference>
<keyword evidence="2 4" id="KW-0863">Zinc-finger</keyword>
<keyword evidence="1" id="KW-0479">Metal-binding</keyword>
<dbReference type="PROSITE" id="PS00028">
    <property type="entry name" value="ZINC_FINGER_C2H2_1"/>
    <property type="match status" value="1"/>
</dbReference>
<dbReference type="AlphaFoldDB" id="A0A0P4WK24"/>
<evidence type="ECO:0000256" key="4">
    <source>
        <dbReference type="PROSITE-ProRule" id="PRU00042"/>
    </source>
</evidence>
<dbReference type="FunFam" id="3.30.160.60:FF:000446">
    <property type="entry name" value="Zinc finger protein"/>
    <property type="match status" value="1"/>
</dbReference>
<dbReference type="PROSITE" id="PS50157">
    <property type="entry name" value="ZINC_FINGER_C2H2_2"/>
    <property type="match status" value="1"/>
</dbReference>
<evidence type="ECO:0000259" key="5">
    <source>
        <dbReference type="PROSITE" id="PS50157"/>
    </source>
</evidence>
<dbReference type="Pfam" id="PF00096">
    <property type="entry name" value="zf-C2H2"/>
    <property type="match status" value="1"/>
</dbReference>
<accession>A0A0P4WK24</accession>
<dbReference type="GO" id="GO:0008270">
    <property type="term" value="F:zinc ion binding"/>
    <property type="evidence" value="ECO:0007669"/>
    <property type="project" value="UniProtKB-KW"/>
</dbReference>
<keyword evidence="3" id="KW-0862">Zinc</keyword>
<dbReference type="SUPFAM" id="SSF57667">
    <property type="entry name" value="beta-beta-alpha zinc fingers"/>
    <property type="match status" value="1"/>
</dbReference>
<dbReference type="Gene3D" id="3.30.160.60">
    <property type="entry name" value="Classic Zinc Finger"/>
    <property type="match status" value="1"/>
</dbReference>
<feature type="domain" description="C2H2-type" evidence="5">
    <location>
        <begin position="30"/>
        <end position="57"/>
    </location>
</feature>
<evidence type="ECO:0000256" key="1">
    <source>
        <dbReference type="ARBA" id="ARBA00022723"/>
    </source>
</evidence>
<evidence type="ECO:0000256" key="3">
    <source>
        <dbReference type="ARBA" id="ARBA00022833"/>
    </source>
</evidence>
<organism evidence="6">
    <name type="scientific">Scylla olivacea</name>
    <name type="common">Orange mud crab</name>
    <name type="synonym">Cancer olivacea</name>
    <dbReference type="NCBI Taxonomy" id="85551"/>
    <lineage>
        <taxon>Eukaryota</taxon>
        <taxon>Metazoa</taxon>
        <taxon>Ecdysozoa</taxon>
        <taxon>Arthropoda</taxon>
        <taxon>Crustacea</taxon>
        <taxon>Multicrustacea</taxon>
        <taxon>Malacostraca</taxon>
        <taxon>Eumalacostraca</taxon>
        <taxon>Eucarida</taxon>
        <taxon>Decapoda</taxon>
        <taxon>Pleocyemata</taxon>
        <taxon>Brachyura</taxon>
        <taxon>Eubrachyura</taxon>
        <taxon>Portunoidea</taxon>
        <taxon>Portunidae</taxon>
        <taxon>Portuninae</taxon>
        <taxon>Scylla</taxon>
    </lineage>
</organism>
<proteinExistence type="predicted"/>
<reference evidence="6" key="1">
    <citation type="submission" date="2015-09" db="EMBL/GenBank/DDBJ databases">
        <title>Scylla olivacea transcriptome.</title>
        <authorList>
            <person name="Ikhwanuddin M."/>
        </authorList>
    </citation>
    <scope>NUCLEOTIDE SEQUENCE</scope>
</reference>
<sequence length="125" mass="14011">MTSTPCSIARLLSSDHLKIHKKTHDTQKPYQCSVCNRGYNTAAALTAHMQNHKAKLTAHALNQLLKDAQAPVETHALTQLLRDSAAAETHAQSLNHFLKDGQKVIRMFRGEIIHVRLSYLCDWQG</sequence>